<evidence type="ECO:0000313" key="2">
    <source>
        <dbReference type="Proteomes" id="UP001292094"/>
    </source>
</evidence>
<organism evidence="1 2">
    <name type="scientific">Petrolisthes manimaculis</name>
    <dbReference type="NCBI Taxonomy" id="1843537"/>
    <lineage>
        <taxon>Eukaryota</taxon>
        <taxon>Metazoa</taxon>
        <taxon>Ecdysozoa</taxon>
        <taxon>Arthropoda</taxon>
        <taxon>Crustacea</taxon>
        <taxon>Multicrustacea</taxon>
        <taxon>Malacostraca</taxon>
        <taxon>Eumalacostraca</taxon>
        <taxon>Eucarida</taxon>
        <taxon>Decapoda</taxon>
        <taxon>Pleocyemata</taxon>
        <taxon>Anomura</taxon>
        <taxon>Galatheoidea</taxon>
        <taxon>Porcellanidae</taxon>
        <taxon>Petrolisthes</taxon>
    </lineage>
</organism>
<evidence type="ECO:0000313" key="1">
    <source>
        <dbReference type="EMBL" id="KAK4317091.1"/>
    </source>
</evidence>
<gene>
    <name evidence="1" type="ORF">Pmani_011799</name>
</gene>
<dbReference type="Proteomes" id="UP001292094">
    <property type="component" value="Unassembled WGS sequence"/>
</dbReference>
<sequence length="81" mass="8790">MDRRGTDANALTIMAKRDKSGVMWCDGRGRHPSPTTTTTTTTIPCEEVAATGSEINPKKAGVYCTTFTANVSMLNSYPFTR</sequence>
<accession>A0AAE1UE28</accession>
<reference evidence="1" key="1">
    <citation type="submission" date="2023-11" db="EMBL/GenBank/DDBJ databases">
        <title>Genome assemblies of two species of porcelain crab, Petrolisthes cinctipes and Petrolisthes manimaculis (Anomura: Porcellanidae).</title>
        <authorList>
            <person name="Angst P."/>
        </authorList>
    </citation>
    <scope>NUCLEOTIDE SEQUENCE</scope>
    <source>
        <strain evidence="1">PB745_02</strain>
        <tissue evidence="1">Gill</tissue>
    </source>
</reference>
<protein>
    <submittedName>
        <fullName evidence="1">Uncharacterized protein</fullName>
    </submittedName>
</protein>
<keyword evidence="2" id="KW-1185">Reference proteome</keyword>
<dbReference type="EMBL" id="JAWZYT010000953">
    <property type="protein sequence ID" value="KAK4317091.1"/>
    <property type="molecule type" value="Genomic_DNA"/>
</dbReference>
<proteinExistence type="predicted"/>
<name>A0AAE1UE28_9EUCA</name>
<dbReference type="AlphaFoldDB" id="A0AAE1UE28"/>
<comment type="caution">
    <text evidence="1">The sequence shown here is derived from an EMBL/GenBank/DDBJ whole genome shotgun (WGS) entry which is preliminary data.</text>
</comment>